<organism evidence="1">
    <name type="scientific">Anguilla anguilla</name>
    <name type="common">European freshwater eel</name>
    <name type="synonym">Muraena anguilla</name>
    <dbReference type="NCBI Taxonomy" id="7936"/>
    <lineage>
        <taxon>Eukaryota</taxon>
        <taxon>Metazoa</taxon>
        <taxon>Chordata</taxon>
        <taxon>Craniata</taxon>
        <taxon>Vertebrata</taxon>
        <taxon>Euteleostomi</taxon>
        <taxon>Actinopterygii</taxon>
        <taxon>Neopterygii</taxon>
        <taxon>Teleostei</taxon>
        <taxon>Anguilliformes</taxon>
        <taxon>Anguillidae</taxon>
        <taxon>Anguilla</taxon>
    </lineage>
</organism>
<accession>A0A0E9TQC1</accession>
<reference evidence="1" key="1">
    <citation type="submission" date="2014-11" db="EMBL/GenBank/DDBJ databases">
        <authorList>
            <person name="Amaro Gonzalez C."/>
        </authorList>
    </citation>
    <scope>NUCLEOTIDE SEQUENCE</scope>
</reference>
<protein>
    <submittedName>
        <fullName evidence="1">Uncharacterized protein</fullName>
    </submittedName>
</protein>
<dbReference type="AlphaFoldDB" id="A0A0E9TQC1"/>
<proteinExistence type="predicted"/>
<sequence length="29" mass="3330">MHLVIDKPMGTQPVFVQNQIRLYSTNVCP</sequence>
<name>A0A0E9TQC1_ANGAN</name>
<dbReference type="EMBL" id="GBXM01052915">
    <property type="protein sequence ID" value="JAH55662.1"/>
    <property type="molecule type" value="Transcribed_RNA"/>
</dbReference>
<reference evidence="1" key="2">
    <citation type="journal article" date="2015" name="Fish Shellfish Immunol.">
        <title>Early steps in the European eel (Anguilla anguilla)-Vibrio vulnificus interaction in the gills: Role of the RtxA13 toxin.</title>
        <authorList>
            <person name="Callol A."/>
            <person name="Pajuelo D."/>
            <person name="Ebbesson L."/>
            <person name="Teles M."/>
            <person name="MacKenzie S."/>
            <person name="Amaro C."/>
        </authorList>
    </citation>
    <scope>NUCLEOTIDE SEQUENCE</scope>
</reference>
<evidence type="ECO:0000313" key="1">
    <source>
        <dbReference type="EMBL" id="JAH55662.1"/>
    </source>
</evidence>